<evidence type="ECO:0000256" key="1">
    <source>
        <dbReference type="ARBA" id="ARBA00023251"/>
    </source>
</evidence>
<dbReference type="InterPro" id="IPR000182">
    <property type="entry name" value="GNAT_dom"/>
</dbReference>
<evidence type="ECO:0000313" key="3">
    <source>
        <dbReference type="EMBL" id="QGW84878.1"/>
    </source>
</evidence>
<organism evidence="3 4">
    <name type="scientific">Variovorax paradoxus</name>
    <dbReference type="NCBI Taxonomy" id="34073"/>
    <lineage>
        <taxon>Bacteria</taxon>
        <taxon>Pseudomonadati</taxon>
        <taxon>Pseudomonadota</taxon>
        <taxon>Betaproteobacteria</taxon>
        <taxon>Burkholderiales</taxon>
        <taxon>Comamonadaceae</taxon>
        <taxon>Variovorax</taxon>
    </lineage>
</organism>
<dbReference type="AlphaFoldDB" id="A0A6I6HPD7"/>
<dbReference type="PANTHER" id="PTHR31438:SF1">
    <property type="entry name" value="LYSINE N-ACYLTRANSFERASE C17G9.06C-RELATED"/>
    <property type="match status" value="1"/>
</dbReference>
<dbReference type="GO" id="GO:0046677">
    <property type="term" value="P:response to antibiotic"/>
    <property type="evidence" value="ECO:0007669"/>
    <property type="project" value="UniProtKB-KW"/>
</dbReference>
<accession>A0A6I6HPD7</accession>
<gene>
    <name evidence="3" type="ORF">GOQ09_04090</name>
</gene>
<dbReference type="Gene3D" id="3.40.630.30">
    <property type="match status" value="1"/>
</dbReference>
<sequence length="156" mass="17678">MFHEWVRRPHVAEWWSEPSTLEEIKDEYLPTLDGRSSTRAFIASLDDEPIGFIQIYVVQDSGDGWWEDETDAGARGIDQFLADAARLNQGLGTAMIEAFVERLFQDPAVSKVQTDPSPDNARAIRCYRKVGFKDVGEVMTPDGPALLMLYEREEPI</sequence>
<dbReference type="PANTHER" id="PTHR31438">
    <property type="entry name" value="LYSINE N-ACYLTRANSFERASE C17G9.06C-RELATED"/>
    <property type="match status" value="1"/>
</dbReference>
<dbReference type="SUPFAM" id="SSF55729">
    <property type="entry name" value="Acyl-CoA N-acyltransferases (Nat)"/>
    <property type="match status" value="1"/>
</dbReference>
<reference evidence="3 4" key="1">
    <citation type="submission" date="2019-12" db="EMBL/GenBank/DDBJ databases">
        <title>Hybrid Genome Assemblies of two High G+C Isolates from Undergraduate Microbiology Courses.</title>
        <authorList>
            <person name="Ne Ville C.J."/>
            <person name="Enright D."/>
            <person name="Hernandez I."/>
            <person name="Dodsworth J."/>
            <person name="Orwin P.M."/>
        </authorList>
    </citation>
    <scope>NUCLEOTIDE SEQUENCE [LARGE SCALE GENOMIC DNA]</scope>
    <source>
        <strain evidence="3 4">CSUSB</strain>
    </source>
</reference>
<dbReference type="Pfam" id="PF13523">
    <property type="entry name" value="Acetyltransf_8"/>
    <property type="match status" value="1"/>
</dbReference>
<evidence type="ECO:0000313" key="4">
    <source>
        <dbReference type="Proteomes" id="UP000425817"/>
    </source>
</evidence>
<dbReference type="InterPro" id="IPR016181">
    <property type="entry name" value="Acyl_CoA_acyltransferase"/>
</dbReference>
<keyword evidence="1" id="KW-0046">Antibiotic resistance</keyword>
<dbReference type="OrthoDB" id="9087497at2"/>
<keyword evidence="3" id="KW-0808">Transferase</keyword>
<dbReference type="GO" id="GO:0016410">
    <property type="term" value="F:N-acyltransferase activity"/>
    <property type="evidence" value="ECO:0007669"/>
    <property type="project" value="TreeGrafter"/>
</dbReference>
<dbReference type="Proteomes" id="UP000425817">
    <property type="component" value="Chromosome"/>
</dbReference>
<protein>
    <submittedName>
        <fullName evidence="3">GNAT family N-acetyltransferase</fullName>
    </submittedName>
</protein>
<dbReference type="PROSITE" id="PS51186">
    <property type="entry name" value="GNAT"/>
    <property type="match status" value="1"/>
</dbReference>
<dbReference type="EMBL" id="CP046622">
    <property type="protein sequence ID" value="QGW84878.1"/>
    <property type="molecule type" value="Genomic_DNA"/>
</dbReference>
<dbReference type="CDD" id="cd04301">
    <property type="entry name" value="NAT_SF"/>
    <property type="match status" value="1"/>
</dbReference>
<feature type="domain" description="N-acetyltransferase" evidence="2">
    <location>
        <begin position="1"/>
        <end position="153"/>
    </location>
</feature>
<evidence type="ECO:0000259" key="2">
    <source>
        <dbReference type="PROSITE" id="PS51186"/>
    </source>
</evidence>
<dbReference type="RefSeq" id="WP_157616576.1">
    <property type="nucleotide sequence ID" value="NZ_CP046622.1"/>
</dbReference>
<proteinExistence type="predicted"/>
<name>A0A6I6HPD7_VARPD</name>